<evidence type="ECO:0000256" key="2">
    <source>
        <dbReference type="ARBA" id="ARBA00012018"/>
    </source>
</evidence>
<dbReference type="EC" id="3.1.4.3" evidence="2"/>
<keyword evidence="6" id="KW-1185">Reference proteome</keyword>
<dbReference type="RefSeq" id="WP_242938661.1">
    <property type="nucleotide sequence ID" value="NZ_CP094326.1"/>
</dbReference>
<dbReference type="InterPro" id="IPR006311">
    <property type="entry name" value="TAT_signal"/>
</dbReference>
<dbReference type="InterPro" id="IPR007312">
    <property type="entry name" value="Phosphoesterase"/>
</dbReference>
<evidence type="ECO:0000313" key="5">
    <source>
        <dbReference type="EMBL" id="UNZ00294.1"/>
    </source>
</evidence>
<comment type="similarity">
    <text evidence="1">Belongs to the bacterial phospholipase C family.</text>
</comment>
<feature type="domain" description="Bacterial phospholipase C C-terminal" evidence="4">
    <location>
        <begin position="754"/>
        <end position="832"/>
    </location>
</feature>
<dbReference type="InterPro" id="IPR008475">
    <property type="entry name" value="PLipase_C_C"/>
</dbReference>
<dbReference type="PROSITE" id="PS51318">
    <property type="entry name" value="TAT"/>
    <property type="match status" value="1"/>
</dbReference>
<dbReference type="InterPro" id="IPR017850">
    <property type="entry name" value="Alkaline_phosphatase_core_sf"/>
</dbReference>
<dbReference type="Pfam" id="PF04185">
    <property type="entry name" value="Phosphoesterase"/>
    <property type="match status" value="2"/>
</dbReference>
<dbReference type="PANTHER" id="PTHR31956:SF1">
    <property type="entry name" value="NON-SPECIFIC PHOSPHOLIPASE C1"/>
    <property type="match status" value="1"/>
</dbReference>
<dbReference type="Gene3D" id="3.40.720.10">
    <property type="entry name" value="Alkaline Phosphatase, subunit A"/>
    <property type="match status" value="2"/>
</dbReference>
<dbReference type="PANTHER" id="PTHR31956">
    <property type="entry name" value="NON-SPECIFIC PHOSPHOLIPASE C4-RELATED"/>
    <property type="match status" value="1"/>
</dbReference>
<reference evidence="5 6" key="1">
    <citation type="journal article" date="2018" name="Int. J. Syst. Evol. Microbiol.">
        <title>Zhouia spongiae sp. nov., isolated from a marine sponge.</title>
        <authorList>
            <person name="Zhuang L."/>
            <person name="Lin B."/>
            <person name="Qin F."/>
            <person name="Luo L."/>
        </authorList>
    </citation>
    <scope>NUCLEOTIDE SEQUENCE [LARGE SCALE GENOMIC DNA]</scope>
    <source>
        <strain evidence="5 6">HN-Y44</strain>
    </source>
</reference>
<accession>A0ABY3YV70</accession>
<dbReference type="Pfam" id="PF05506">
    <property type="entry name" value="PLipase_C_C"/>
    <property type="match status" value="2"/>
</dbReference>
<sequence>MDNRRDFLKKAALLSGGVGVSMTFPPSIQKALAINPNEGTTFEDAEHIVLLMQENRSFDHCFGTLKGVRGYNDPRAINLPNKNPVWLQSDKAGNTYVPFRLNMRETNATWLGDLPHSWENQVDARNNGKYDKWLEAKKLWRKESRHIPLTLGHYNRQDIPFYYAFADAFTVFDQHFCSSLTGTTTNRLFFWTGTHKGSPEALSNVRNSEVYYNKEAKWKTFPERLEENGISWRVYQNEVSIQTELKGEDSSLLGNFTDNNLEWFTQFNIRYAEGHQKFLKKRFSELPSEIEALKKQIERLPKGQVQKHENELEKKQKQYQKIKEELAVWNPDNYDRLSAFEKSIHQRAFTTNSSDPDYLKTEPQIYNDNGTKREFKVPKGDILHQFRTDVDSGNLPTVSWLVAPQKFSDHPSAPWYGAWYVSEVLDILTKNPEVWKKTIFILNYDENDGYFDHVPPFVAPDPRHKNAMSEGLDTRAEYVTIEEELKKEGMNPEYARESPVGLGYRVPLVVASPWTKGGWVNSQVCDITSTIQFMEKFLSKKTGKKLEETNISSWRRTVSGDLTSAFRPYNSSEFNFDNFVDRNELMQEIYSAGFKSPPSNFKPLGTNEIEQARQDLRFLSQMPVQEEGIKDSCALPYELYADGILDKESRSFKVSFTAADAIFGSNASGAPFNVYAPEKYLQKDADGGESFQPVKTWAYAVKAGDRVSDDWPLQNFEDNKYRLKVYGPNGFYREFSGSVNDPEITMECTYEKTGRFIKKLSGNIVLKLTNNAKKKLKITIKDHAYKNPEKKVVLKKGAFEDVVIESAKSYGWYDFSVLVEGDEQYERRFAGRVETGQASKTDPFMGRVM</sequence>
<dbReference type="Proteomes" id="UP000829476">
    <property type="component" value="Chromosome"/>
</dbReference>
<dbReference type="NCBIfam" id="TIGR03396">
    <property type="entry name" value="PC_PLC"/>
    <property type="match status" value="1"/>
</dbReference>
<name>A0ABY3YV70_9FLAO</name>
<evidence type="ECO:0000259" key="4">
    <source>
        <dbReference type="Pfam" id="PF05506"/>
    </source>
</evidence>
<proteinExistence type="inferred from homology"/>
<dbReference type="EMBL" id="CP094326">
    <property type="protein sequence ID" value="UNZ00294.1"/>
    <property type="molecule type" value="Genomic_DNA"/>
</dbReference>
<gene>
    <name evidence="5" type="ORF">MQE36_08130</name>
</gene>
<organism evidence="5 6">
    <name type="scientific">Zhouia spongiae</name>
    <dbReference type="NCBI Taxonomy" id="2202721"/>
    <lineage>
        <taxon>Bacteria</taxon>
        <taxon>Pseudomonadati</taxon>
        <taxon>Bacteroidota</taxon>
        <taxon>Flavobacteriia</taxon>
        <taxon>Flavobacteriales</taxon>
        <taxon>Flavobacteriaceae</taxon>
        <taxon>Zhouia</taxon>
    </lineage>
</organism>
<evidence type="ECO:0000256" key="1">
    <source>
        <dbReference type="ARBA" id="ARBA00009717"/>
    </source>
</evidence>
<keyword evidence="3" id="KW-0378">Hydrolase</keyword>
<evidence type="ECO:0000256" key="3">
    <source>
        <dbReference type="ARBA" id="ARBA00022801"/>
    </source>
</evidence>
<dbReference type="InterPro" id="IPR017767">
    <property type="entry name" value="PC-PLC"/>
</dbReference>
<evidence type="ECO:0000313" key="6">
    <source>
        <dbReference type="Proteomes" id="UP000829476"/>
    </source>
</evidence>
<protein>
    <recommendedName>
        <fullName evidence="2">phospholipase C</fullName>
        <ecNumber evidence="2">3.1.4.3</ecNumber>
    </recommendedName>
</protein>
<feature type="domain" description="Bacterial phospholipase C C-terminal" evidence="4">
    <location>
        <begin position="632"/>
        <end position="737"/>
    </location>
</feature>